<dbReference type="GO" id="GO:0046872">
    <property type="term" value="F:metal ion binding"/>
    <property type="evidence" value="ECO:0007669"/>
    <property type="project" value="UniProtKB-KW"/>
</dbReference>
<dbReference type="OrthoDB" id="9760711at2"/>
<dbReference type="GO" id="GO:0005524">
    <property type="term" value="F:ATP binding"/>
    <property type="evidence" value="ECO:0007669"/>
    <property type="project" value="UniProtKB-KW"/>
</dbReference>
<accession>A0A1T4WPI8</accession>
<evidence type="ECO:0000256" key="14">
    <source>
        <dbReference type="ARBA" id="ARBA00047700"/>
    </source>
</evidence>
<dbReference type="STRING" id="1121442.SAMN02745702_02529"/>
<dbReference type="EMBL" id="FUYA01000009">
    <property type="protein sequence ID" value="SKA79272.1"/>
    <property type="molecule type" value="Genomic_DNA"/>
</dbReference>
<comment type="function">
    <text evidence="2">Catalyzes the phosphorylation of pyruvate to phosphoenolpyruvate.</text>
</comment>
<keyword evidence="12" id="KW-0460">Magnesium</keyword>
<evidence type="ECO:0000256" key="10">
    <source>
        <dbReference type="ARBA" id="ARBA00022777"/>
    </source>
</evidence>
<dbReference type="InterPro" id="IPR002192">
    <property type="entry name" value="PPDK_AMP/ATP-bd"/>
</dbReference>
<dbReference type="Gene3D" id="3.30.470.20">
    <property type="entry name" value="ATP-grasp fold, B domain"/>
    <property type="match status" value="1"/>
</dbReference>
<keyword evidence="10 17" id="KW-0418">Kinase</keyword>
<dbReference type="Proteomes" id="UP000189733">
    <property type="component" value="Unassembled WGS sequence"/>
</dbReference>
<proteinExistence type="inferred from homology"/>
<dbReference type="RefSeq" id="WP_159445999.1">
    <property type="nucleotide sequence ID" value="NZ_FUYA01000009.1"/>
</dbReference>
<comment type="pathway">
    <text evidence="3">Carbohydrate biosynthesis; gluconeogenesis.</text>
</comment>
<dbReference type="AlphaFoldDB" id="A0A1T4WPI8"/>
<dbReference type="Pfam" id="PF01326">
    <property type="entry name" value="PPDK_N"/>
    <property type="match status" value="1"/>
</dbReference>
<dbReference type="Pfam" id="PF00391">
    <property type="entry name" value="PEP-utilizers"/>
    <property type="match status" value="1"/>
</dbReference>
<dbReference type="EC" id="2.7.9.2" evidence="5"/>
<keyword evidence="18" id="KW-1185">Reference proteome</keyword>
<dbReference type="Gene3D" id="3.50.30.10">
    <property type="entry name" value="Phosphohistidine domain"/>
    <property type="match status" value="1"/>
</dbReference>
<keyword evidence="7" id="KW-0808">Transferase</keyword>
<evidence type="ECO:0000256" key="3">
    <source>
        <dbReference type="ARBA" id="ARBA00004742"/>
    </source>
</evidence>
<evidence type="ECO:0000256" key="6">
    <source>
        <dbReference type="ARBA" id="ARBA00021623"/>
    </source>
</evidence>
<dbReference type="GO" id="GO:0006094">
    <property type="term" value="P:gluconeogenesis"/>
    <property type="evidence" value="ECO:0007669"/>
    <property type="project" value="UniProtKB-UniPathway"/>
</dbReference>
<dbReference type="PANTHER" id="PTHR43030">
    <property type="entry name" value="PHOSPHOENOLPYRUVATE SYNTHASE"/>
    <property type="match status" value="1"/>
</dbReference>
<evidence type="ECO:0000256" key="11">
    <source>
        <dbReference type="ARBA" id="ARBA00022840"/>
    </source>
</evidence>
<evidence type="ECO:0000256" key="1">
    <source>
        <dbReference type="ARBA" id="ARBA00001946"/>
    </source>
</evidence>
<dbReference type="InterPro" id="IPR036637">
    <property type="entry name" value="Phosphohistidine_dom_sf"/>
</dbReference>
<dbReference type="InterPro" id="IPR008279">
    <property type="entry name" value="PEP-util_enz_mobile_dom"/>
</dbReference>
<evidence type="ECO:0000256" key="9">
    <source>
        <dbReference type="ARBA" id="ARBA00022741"/>
    </source>
</evidence>
<dbReference type="InterPro" id="IPR013815">
    <property type="entry name" value="ATP_grasp_subdomain_1"/>
</dbReference>
<reference evidence="17 18" key="1">
    <citation type="submission" date="2017-02" db="EMBL/GenBank/DDBJ databases">
        <authorList>
            <person name="Peterson S.W."/>
        </authorList>
    </citation>
    <scope>NUCLEOTIDE SEQUENCE [LARGE SCALE GENOMIC DNA]</scope>
    <source>
        <strain evidence="17 18">DSM 18034</strain>
    </source>
</reference>
<comment type="similarity">
    <text evidence="4">Belongs to the PEP-utilizing enzyme family.</text>
</comment>
<feature type="domain" description="PEP-utilising enzyme mobile" evidence="15">
    <location>
        <begin position="478"/>
        <end position="543"/>
    </location>
</feature>
<evidence type="ECO:0000256" key="2">
    <source>
        <dbReference type="ARBA" id="ARBA00002988"/>
    </source>
</evidence>
<sequence>MSILDSVKKMMHRRRELLAQQGQGDMARFLGRCERFRQLLAANHVALESMSDMGDALAGLRLIDMNYVRSQSVTTVAAVGRMVGALCAMHPGKYDALRPQLRQIARALDPILHLQEGGEPQGPVVLPMQDVAGRTDLAGSKTARLAELGEKLDVETPKGIVFSADAFRLFMGGGLREEIERLCMMSEGTGLDSLYSLSARISDAIVSAPIPQQIIDEALTLLTEFSPRVHFAVRSSAQDEDMQGMSFAGQYRSVLNVSPLEIFDAYRDVVASAYSVTAMSYRRNRGLRDDCAVMCVGCMEMVESVAGGVMYTADPLGIDHDCVHIHAVPGLPVSIVDGACDPDVWLVDRDSLVILKESIATKRWIHRCNDDGGTVRAHLSGEEATGASLNRKQVVHLAKLGRAVESYFGTPQDIEWALDAGGNVVILQSRPLEIQDFCRIDARAPQEDILFEGGSTASSGVGAGRVHYVFCDADLLALPDGAVMVVDQANPSWASALDRVSAVLAGHGSIAGHLANVAREFNVPAIFGMEKLVERLQDLPEVLRDGITVDADACALYHGIHKDLLEKSSAKEPLFFMENSPVMECLRQAMEYIIPLNLKDAKAPDFCPESCRTLHDITRFCHEKAVREMFGRSSSSIPARAARRLVTDVPTQYWVLDLGGGLAPCTGDVGPDDVRSLPMRALWQGMNCKAWEGPPPADARGFFSVVMEAAANPALEAGAMNSMGERNYFLVGDGYCNLQSRFGFHFSTVEGHAGPFAEENYAYLQFKGGGADPERRKLRAATIRNILARKGFMANARDDAVFASLENVSAHRVLRAMIVLGHLIVHTRQLDMAMGDIQAAKEYEVELMDDISEVLLRSEPMIVSLLGPSARMASTGMEQ</sequence>
<dbReference type="InterPro" id="IPR006319">
    <property type="entry name" value="PEP_synth"/>
</dbReference>
<dbReference type="GO" id="GO:0008986">
    <property type="term" value="F:pyruvate, water dikinase activity"/>
    <property type="evidence" value="ECO:0007669"/>
    <property type="project" value="UniProtKB-EC"/>
</dbReference>
<comment type="catalytic activity">
    <reaction evidence="14">
        <text>pyruvate + ATP + H2O = phosphoenolpyruvate + AMP + phosphate + 2 H(+)</text>
        <dbReference type="Rhea" id="RHEA:11364"/>
        <dbReference type="ChEBI" id="CHEBI:15361"/>
        <dbReference type="ChEBI" id="CHEBI:15377"/>
        <dbReference type="ChEBI" id="CHEBI:15378"/>
        <dbReference type="ChEBI" id="CHEBI:30616"/>
        <dbReference type="ChEBI" id="CHEBI:43474"/>
        <dbReference type="ChEBI" id="CHEBI:58702"/>
        <dbReference type="ChEBI" id="CHEBI:456215"/>
        <dbReference type="EC" id="2.7.9.2"/>
    </reaction>
</comment>
<organism evidence="17 18">
    <name type="scientific">Desulfobaculum bizertense DSM 18034</name>
    <dbReference type="NCBI Taxonomy" id="1121442"/>
    <lineage>
        <taxon>Bacteria</taxon>
        <taxon>Pseudomonadati</taxon>
        <taxon>Thermodesulfobacteriota</taxon>
        <taxon>Desulfovibrionia</taxon>
        <taxon>Desulfovibrionales</taxon>
        <taxon>Desulfovibrionaceae</taxon>
        <taxon>Desulfobaculum</taxon>
    </lineage>
</organism>
<dbReference type="SUPFAM" id="SSF56059">
    <property type="entry name" value="Glutathione synthetase ATP-binding domain-like"/>
    <property type="match status" value="1"/>
</dbReference>
<keyword evidence="8" id="KW-0479">Metal-binding</keyword>
<name>A0A1T4WPI8_9BACT</name>
<evidence type="ECO:0000259" key="16">
    <source>
        <dbReference type="Pfam" id="PF01326"/>
    </source>
</evidence>
<gene>
    <name evidence="17" type="ORF">SAMN02745702_02529</name>
</gene>
<evidence type="ECO:0000313" key="18">
    <source>
        <dbReference type="Proteomes" id="UP000189733"/>
    </source>
</evidence>
<keyword evidence="17" id="KW-0670">Pyruvate</keyword>
<dbReference type="SUPFAM" id="SSF52009">
    <property type="entry name" value="Phosphohistidine domain"/>
    <property type="match status" value="1"/>
</dbReference>
<evidence type="ECO:0000313" key="17">
    <source>
        <dbReference type="EMBL" id="SKA79272.1"/>
    </source>
</evidence>
<evidence type="ECO:0000256" key="7">
    <source>
        <dbReference type="ARBA" id="ARBA00022679"/>
    </source>
</evidence>
<evidence type="ECO:0000256" key="5">
    <source>
        <dbReference type="ARBA" id="ARBA00011996"/>
    </source>
</evidence>
<dbReference type="Gene3D" id="3.30.1490.20">
    <property type="entry name" value="ATP-grasp fold, A domain"/>
    <property type="match status" value="1"/>
</dbReference>
<comment type="cofactor">
    <cofactor evidence="1">
        <name>Mg(2+)</name>
        <dbReference type="ChEBI" id="CHEBI:18420"/>
    </cofactor>
</comment>
<dbReference type="UniPathway" id="UPA00138"/>
<evidence type="ECO:0000256" key="12">
    <source>
        <dbReference type="ARBA" id="ARBA00022842"/>
    </source>
</evidence>
<evidence type="ECO:0000256" key="8">
    <source>
        <dbReference type="ARBA" id="ARBA00022723"/>
    </source>
</evidence>
<feature type="domain" description="Pyruvate phosphate dikinase AMP/ATP-binding" evidence="16">
    <location>
        <begin position="136"/>
        <end position="435"/>
    </location>
</feature>
<evidence type="ECO:0000259" key="15">
    <source>
        <dbReference type="Pfam" id="PF00391"/>
    </source>
</evidence>
<protein>
    <recommendedName>
        <fullName evidence="6">Phosphoenolpyruvate synthase</fullName>
        <ecNumber evidence="5">2.7.9.2</ecNumber>
    </recommendedName>
    <alternativeName>
        <fullName evidence="13">Pyruvate, water dikinase</fullName>
    </alternativeName>
</protein>
<keyword evidence="11" id="KW-0067">ATP-binding</keyword>
<keyword evidence="9" id="KW-0547">Nucleotide-binding</keyword>
<evidence type="ECO:0000256" key="13">
    <source>
        <dbReference type="ARBA" id="ARBA00033470"/>
    </source>
</evidence>
<dbReference type="PANTHER" id="PTHR43030:SF1">
    <property type="entry name" value="PHOSPHOENOLPYRUVATE SYNTHASE"/>
    <property type="match status" value="1"/>
</dbReference>
<evidence type="ECO:0000256" key="4">
    <source>
        <dbReference type="ARBA" id="ARBA00007837"/>
    </source>
</evidence>